<protein>
    <recommendedName>
        <fullName evidence="4">DUF58 domain-containing protein</fullName>
    </recommendedName>
</protein>
<keyword evidence="1" id="KW-0472">Membrane</keyword>
<evidence type="ECO:0008006" key="4">
    <source>
        <dbReference type="Google" id="ProtNLM"/>
    </source>
</evidence>
<feature type="transmembrane region" description="Helical" evidence="1">
    <location>
        <begin position="7"/>
        <end position="31"/>
    </location>
</feature>
<organism evidence="2 3">
    <name type="scientific">Pseudoalteromonas citrea</name>
    <dbReference type="NCBI Taxonomy" id="43655"/>
    <lineage>
        <taxon>Bacteria</taxon>
        <taxon>Pseudomonadati</taxon>
        <taxon>Pseudomonadota</taxon>
        <taxon>Gammaproteobacteria</taxon>
        <taxon>Alteromonadales</taxon>
        <taxon>Pseudoalteromonadaceae</taxon>
        <taxon>Pseudoalteromonas</taxon>
    </lineage>
</organism>
<dbReference type="AlphaFoldDB" id="A0AAD4AIN9"/>
<name>A0AAD4AIN9_9GAMM</name>
<evidence type="ECO:0000313" key="2">
    <source>
        <dbReference type="EMBL" id="KAF7771167.1"/>
    </source>
</evidence>
<reference evidence="2" key="2">
    <citation type="submission" date="2015-03" db="EMBL/GenBank/DDBJ databases">
        <title>Genome sequence of Pseudoalteromonas citrea.</title>
        <authorList>
            <person name="Xie B.-B."/>
            <person name="Rong J.-C."/>
            <person name="Qin Q.-L."/>
            <person name="Zhang Y.-Z."/>
        </authorList>
    </citation>
    <scope>NUCLEOTIDE SEQUENCE</scope>
    <source>
        <strain evidence="2">DSM 8771</strain>
    </source>
</reference>
<dbReference type="EMBL" id="AHBZ03000017">
    <property type="protein sequence ID" value="KAF7771167.1"/>
    <property type="molecule type" value="Genomic_DNA"/>
</dbReference>
<dbReference type="PANTHER" id="PTHR34351:SF1">
    <property type="entry name" value="SLR1927 PROTEIN"/>
    <property type="match status" value="1"/>
</dbReference>
<feature type="transmembrane region" description="Helical" evidence="1">
    <location>
        <begin position="37"/>
        <end position="58"/>
    </location>
</feature>
<dbReference type="Proteomes" id="UP000016487">
    <property type="component" value="Unassembled WGS sequence"/>
</dbReference>
<keyword evidence="1" id="KW-0812">Transmembrane</keyword>
<evidence type="ECO:0000313" key="3">
    <source>
        <dbReference type="Proteomes" id="UP000016487"/>
    </source>
</evidence>
<keyword evidence="1" id="KW-1133">Transmembrane helix</keyword>
<comment type="caution">
    <text evidence="2">The sequence shown here is derived from an EMBL/GenBank/DDBJ whole genome shotgun (WGS) entry which is preliminary data.</text>
</comment>
<dbReference type="PANTHER" id="PTHR34351">
    <property type="entry name" value="SLR1927 PROTEIN-RELATED"/>
    <property type="match status" value="1"/>
</dbReference>
<proteinExistence type="predicted"/>
<accession>A0AAD4AIN9</accession>
<sequence>MVFKHDSIYVLPSQSGLLFIGITILNFVLGINYQNNLILAVSYIMAILLVVSLLSGYINFNRLELKLLSVSDDQEGTSTGAKLELKTNKERHNIIIKHIDTGSEIDISEMVKNTIIDINLPYKRGVYTLDRFRIISHFPFGLVTVWSYLNCNKVLHVYPIPIEENAEIRHIIKGADGELDVNRVQENDEFNELKPYQKGMSLNKVSWRHFAKSQQMLIKDYTSEKPVSLGFDFDLVTGDIEERLSKLCFLVLEASNNQQPFALKLPHKTLPIGTGQTHQVKCLELLSEY</sequence>
<gene>
    <name evidence="2" type="ORF">PCIT_a4218</name>
</gene>
<reference evidence="2" key="1">
    <citation type="journal article" date="2012" name="J. Bacteriol.">
        <title>Genome sequences of type strains of seven species of the marine bacterium Pseudoalteromonas.</title>
        <authorList>
            <person name="Xie B.B."/>
            <person name="Shu Y.L."/>
            <person name="Qin Q.L."/>
            <person name="Rong J.C."/>
            <person name="Zhang X.Y."/>
            <person name="Chen X.L."/>
            <person name="Shi M."/>
            <person name="He H.L."/>
            <person name="Zhou B.C."/>
            <person name="Zhang Y.Z."/>
        </authorList>
    </citation>
    <scope>NUCLEOTIDE SEQUENCE</scope>
    <source>
        <strain evidence="2">DSM 8771</strain>
    </source>
</reference>
<evidence type="ECO:0000256" key="1">
    <source>
        <dbReference type="SAM" id="Phobius"/>
    </source>
</evidence>